<feature type="compositionally biased region" description="Polar residues" evidence="1">
    <location>
        <begin position="90"/>
        <end position="101"/>
    </location>
</feature>
<feature type="compositionally biased region" description="Pro residues" evidence="1">
    <location>
        <begin position="183"/>
        <end position="196"/>
    </location>
</feature>
<protein>
    <recommendedName>
        <fullName evidence="4">PAT1 multi-domain protein</fullName>
    </recommendedName>
</protein>
<dbReference type="AlphaFoldDB" id="A0A6A6ZYU1"/>
<feature type="compositionally biased region" description="Low complexity" evidence="1">
    <location>
        <begin position="310"/>
        <end position="324"/>
    </location>
</feature>
<accession>A0A6A6ZYU1</accession>
<feature type="compositionally biased region" description="Low complexity" evidence="1">
    <location>
        <begin position="25"/>
        <end position="41"/>
    </location>
</feature>
<gene>
    <name evidence="2" type="ORF">CC86DRAFT_324284</name>
</gene>
<feature type="compositionally biased region" description="Polar residues" evidence="1">
    <location>
        <begin position="158"/>
        <end position="175"/>
    </location>
</feature>
<feature type="compositionally biased region" description="Polar residues" evidence="1">
    <location>
        <begin position="336"/>
        <end position="346"/>
    </location>
</feature>
<name>A0A6A6ZYU1_9PLEO</name>
<feature type="region of interest" description="Disordered" evidence="1">
    <location>
        <begin position="75"/>
        <end position="473"/>
    </location>
</feature>
<organism evidence="2 3">
    <name type="scientific">Ophiobolus disseminans</name>
    <dbReference type="NCBI Taxonomy" id="1469910"/>
    <lineage>
        <taxon>Eukaryota</taxon>
        <taxon>Fungi</taxon>
        <taxon>Dikarya</taxon>
        <taxon>Ascomycota</taxon>
        <taxon>Pezizomycotina</taxon>
        <taxon>Dothideomycetes</taxon>
        <taxon>Pleosporomycetidae</taxon>
        <taxon>Pleosporales</taxon>
        <taxon>Pleosporineae</taxon>
        <taxon>Phaeosphaeriaceae</taxon>
        <taxon>Ophiobolus</taxon>
    </lineage>
</organism>
<evidence type="ECO:0008006" key="4">
    <source>
        <dbReference type="Google" id="ProtNLM"/>
    </source>
</evidence>
<sequence>MSNYGSMPPPGNYAPPTQGTPPPGQQQQGYGQAGAPNAGHPAHGHKAGGGAFGQMMNQAVTTGKPMFNKLSKTISSKLGGKPAAGGPPQHLQSYQNYQEHTQPQGGYQQQAPPQQGQAYSPQPQQRPWQQPPGPPPAQAQTPTTYSAPQQSPFPPASNYGTPASGQSGQSTGTYFPTQSAQPPGAPPPNPPPPKATPPNATTYNHDHAGSDQQAPPPQGAYGQHGPPQGQYQQNPQQWQTGQFDGQQSGVVGTTPGPGHPHPSQAPHMGDVSPVIPPNKPVAQNPSWRHPSQPQQPPPDAHPQQPPHSPPGAQQPFQTPMVSQPPYQPVPSPPILQGQQQQWNAPSPMNVPQSPHSVSPPPQQQMYAQPQAPLNIALKPSQSPTPGTQQQMYAQPQAPPNLGSKPSQPSTPGSQQQMYAQPQAPSNISSMPSQPPTPGTQQQMYAQPQAPLNIGSKPSQPPTPGSQHAAPDKAPPTEFIAELPAELGNLSLGGPKAPGNDQPGSTSQYQAYNPQGAQANSPSRRFSVPRRAVSASSMPLADPWRFADATTEQPTREFYILADLVFDALDRKFEPQNTGLLEAPKVLRSWIELNQEAYQLFSFNNYTALAHMWSLEGVPHVMVPVQPSLTPVWNFNQHSHAQDLKVVASPPSASSTYATYIPALNRAGWYKFLFLEAMHGAEDVCKLLPALCSDTYKPGVLNHPDLNKRDRAELPALHARAAQVQSFAIKRVCEEARAAMMHRLNQPSGAPSQAPSAPQPGSQEEILLMYNIQQQANGAAVRAASDDLYTHRPGNGQSGGYV</sequence>
<feature type="compositionally biased region" description="Pro residues" evidence="1">
    <location>
        <begin position="7"/>
        <end position="24"/>
    </location>
</feature>
<feature type="compositionally biased region" description="Pro residues" evidence="1">
    <location>
        <begin position="293"/>
        <end position="309"/>
    </location>
</feature>
<feature type="compositionally biased region" description="Low complexity" evidence="1">
    <location>
        <begin position="403"/>
        <end position="416"/>
    </location>
</feature>
<proteinExistence type="predicted"/>
<dbReference type="Proteomes" id="UP000799424">
    <property type="component" value="Unassembled WGS sequence"/>
</dbReference>
<reference evidence="2" key="1">
    <citation type="journal article" date="2020" name="Stud. Mycol.">
        <title>101 Dothideomycetes genomes: a test case for predicting lifestyles and emergence of pathogens.</title>
        <authorList>
            <person name="Haridas S."/>
            <person name="Albert R."/>
            <person name="Binder M."/>
            <person name="Bloem J."/>
            <person name="Labutti K."/>
            <person name="Salamov A."/>
            <person name="Andreopoulos B."/>
            <person name="Baker S."/>
            <person name="Barry K."/>
            <person name="Bills G."/>
            <person name="Bluhm B."/>
            <person name="Cannon C."/>
            <person name="Castanera R."/>
            <person name="Culley D."/>
            <person name="Daum C."/>
            <person name="Ezra D."/>
            <person name="Gonzalez J."/>
            <person name="Henrissat B."/>
            <person name="Kuo A."/>
            <person name="Liang C."/>
            <person name="Lipzen A."/>
            <person name="Lutzoni F."/>
            <person name="Magnuson J."/>
            <person name="Mondo S."/>
            <person name="Nolan M."/>
            <person name="Ohm R."/>
            <person name="Pangilinan J."/>
            <person name="Park H.-J."/>
            <person name="Ramirez L."/>
            <person name="Alfaro M."/>
            <person name="Sun H."/>
            <person name="Tritt A."/>
            <person name="Yoshinaga Y."/>
            <person name="Zwiers L.-H."/>
            <person name="Turgeon B."/>
            <person name="Goodwin S."/>
            <person name="Spatafora J."/>
            <person name="Crous P."/>
            <person name="Grigoriev I."/>
        </authorList>
    </citation>
    <scope>NUCLEOTIDE SEQUENCE</scope>
    <source>
        <strain evidence="2">CBS 113818</strain>
    </source>
</reference>
<evidence type="ECO:0000313" key="3">
    <source>
        <dbReference type="Proteomes" id="UP000799424"/>
    </source>
</evidence>
<feature type="region of interest" description="Disordered" evidence="1">
    <location>
        <begin position="1"/>
        <end position="52"/>
    </location>
</feature>
<evidence type="ECO:0000313" key="2">
    <source>
        <dbReference type="EMBL" id="KAF2825699.1"/>
    </source>
</evidence>
<feature type="compositionally biased region" description="Low complexity" evidence="1">
    <location>
        <begin position="379"/>
        <end position="395"/>
    </location>
</feature>
<feature type="compositionally biased region" description="Polar residues" evidence="1">
    <location>
        <begin position="501"/>
        <end position="523"/>
    </location>
</feature>
<feature type="compositionally biased region" description="Low complexity" evidence="1">
    <location>
        <begin position="102"/>
        <end position="128"/>
    </location>
</feature>
<feature type="compositionally biased region" description="Low complexity" evidence="1">
    <location>
        <begin position="363"/>
        <end position="372"/>
    </location>
</feature>
<feature type="compositionally biased region" description="Low complexity" evidence="1">
    <location>
        <begin position="219"/>
        <end position="256"/>
    </location>
</feature>
<feature type="compositionally biased region" description="Polar residues" evidence="1">
    <location>
        <begin position="417"/>
        <end position="427"/>
    </location>
</feature>
<keyword evidence="3" id="KW-1185">Reference proteome</keyword>
<feature type="compositionally biased region" description="Low complexity" evidence="1">
    <location>
        <begin position="138"/>
        <end position="150"/>
    </location>
</feature>
<dbReference type="OrthoDB" id="3941538at2759"/>
<feature type="region of interest" description="Disordered" evidence="1">
    <location>
        <begin position="487"/>
        <end position="530"/>
    </location>
</feature>
<evidence type="ECO:0000256" key="1">
    <source>
        <dbReference type="SAM" id="MobiDB-lite"/>
    </source>
</evidence>
<feature type="compositionally biased region" description="Low complexity" evidence="1">
    <location>
        <begin position="79"/>
        <end position="88"/>
    </location>
</feature>
<dbReference type="EMBL" id="MU006227">
    <property type="protein sequence ID" value="KAF2825699.1"/>
    <property type="molecule type" value="Genomic_DNA"/>
</dbReference>